<dbReference type="SMART" id="SM00091">
    <property type="entry name" value="PAS"/>
    <property type="match status" value="5"/>
</dbReference>
<dbReference type="InterPro" id="IPR011006">
    <property type="entry name" value="CheY-like_superfamily"/>
</dbReference>
<dbReference type="InterPro" id="IPR013655">
    <property type="entry name" value="PAS_fold_3"/>
</dbReference>
<dbReference type="InterPro" id="IPR013767">
    <property type="entry name" value="PAS_fold"/>
</dbReference>
<evidence type="ECO:0000259" key="21">
    <source>
        <dbReference type="PROSITE" id="PS50112"/>
    </source>
</evidence>
<keyword evidence="8" id="KW-0808">Transferase</keyword>
<evidence type="ECO:0000256" key="11">
    <source>
        <dbReference type="ARBA" id="ARBA00022741"/>
    </source>
</evidence>
<keyword evidence="9 18" id="KW-0812">Transmembrane</keyword>
<keyword evidence="24" id="KW-1185">Reference proteome</keyword>
<dbReference type="CDD" id="cd16922">
    <property type="entry name" value="HATPase_EvgS-ArcB-TorS-like"/>
    <property type="match status" value="1"/>
</dbReference>
<dbReference type="SUPFAM" id="SSF52172">
    <property type="entry name" value="CheY-like"/>
    <property type="match status" value="2"/>
</dbReference>
<keyword evidence="13 18" id="KW-1133">Transmembrane helix</keyword>
<dbReference type="InterPro" id="IPR000700">
    <property type="entry name" value="PAS-assoc_C"/>
</dbReference>
<dbReference type="PATRIC" id="fig|1173027.3.peg.3732"/>
<dbReference type="CDD" id="cd00130">
    <property type="entry name" value="PAS"/>
    <property type="match status" value="4"/>
</dbReference>
<dbReference type="FunFam" id="3.30.565.10:FF:000010">
    <property type="entry name" value="Sensor histidine kinase RcsC"/>
    <property type="match status" value="1"/>
</dbReference>
<evidence type="ECO:0000256" key="16">
    <source>
        <dbReference type="ARBA" id="ARBA00074306"/>
    </source>
</evidence>
<dbReference type="PANTHER" id="PTHR43047">
    <property type="entry name" value="TWO-COMPONENT HISTIDINE PROTEIN KINASE"/>
    <property type="match status" value="1"/>
</dbReference>
<keyword evidence="5" id="KW-1003">Cell membrane</keyword>
<evidence type="ECO:0000313" key="24">
    <source>
        <dbReference type="Proteomes" id="UP000010471"/>
    </source>
</evidence>
<dbReference type="Gene3D" id="1.10.287.130">
    <property type="match status" value="1"/>
</dbReference>
<keyword evidence="6" id="KW-0997">Cell inner membrane</keyword>
<dbReference type="PROSITE" id="PS50112">
    <property type="entry name" value="PAS"/>
    <property type="match status" value="3"/>
</dbReference>
<proteinExistence type="inferred from homology"/>
<keyword evidence="15 18" id="KW-0472">Membrane</keyword>
<dbReference type="GO" id="GO:0000155">
    <property type="term" value="F:phosphorelay sensor kinase activity"/>
    <property type="evidence" value="ECO:0007669"/>
    <property type="project" value="InterPro"/>
</dbReference>
<feature type="modified residue" description="4-aspartylphosphate" evidence="17">
    <location>
        <position position="1109"/>
    </location>
</feature>
<keyword evidence="10" id="KW-0677">Repeat</keyword>
<keyword evidence="7 17" id="KW-0597">Phosphoprotein</keyword>
<feature type="domain" description="PAS" evidence="21">
    <location>
        <begin position="269"/>
        <end position="341"/>
    </location>
</feature>
<evidence type="ECO:0000256" key="1">
    <source>
        <dbReference type="ARBA" id="ARBA00000085"/>
    </source>
</evidence>
<evidence type="ECO:0000256" key="6">
    <source>
        <dbReference type="ARBA" id="ARBA00022519"/>
    </source>
</evidence>
<dbReference type="GO" id="GO:0000166">
    <property type="term" value="F:nucleotide binding"/>
    <property type="evidence" value="ECO:0007669"/>
    <property type="project" value="UniProtKB-KW"/>
</dbReference>
<dbReference type="PROSITE" id="PS50110">
    <property type="entry name" value="RESPONSE_REGULATORY"/>
    <property type="match status" value="2"/>
</dbReference>
<dbReference type="InterPro" id="IPR036890">
    <property type="entry name" value="HATPase_C_sf"/>
</dbReference>
<protein>
    <recommendedName>
        <fullName evidence="16">Circadian input-output histidine kinase CikA</fullName>
        <ecNumber evidence="4">2.7.13.3</ecNumber>
    </recommendedName>
</protein>
<evidence type="ECO:0000256" key="10">
    <source>
        <dbReference type="ARBA" id="ARBA00022737"/>
    </source>
</evidence>
<dbReference type="eggNOG" id="COG0745">
    <property type="taxonomic scope" value="Bacteria"/>
</dbReference>
<dbReference type="InterPro" id="IPR001789">
    <property type="entry name" value="Sig_transdc_resp-reg_receiver"/>
</dbReference>
<dbReference type="Gene3D" id="3.40.50.2300">
    <property type="match status" value="2"/>
</dbReference>
<dbReference type="HOGENOM" id="CLU_271678_0_0_3"/>
<dbReference type="Pfam" id="PF02518">
    <property type="entry name" value="HATPase_c"/>
    <property type="match status" value="1"/>
</dbReference>
<feature type="domain" description="PAC" evidence="22">
    <location>
        <begin position="608"/>
        <end position="660"/>
    </location>
</feature>
<dbReference type="PROSITE" id="PS50109">
    <property type="entry name" value="HIS_KIN"/>
    <property type="match status" value="1"/>
</dbReference>
<feature type="transmembrane region" description="Helical" evidence="18">
    <location>
        <begin position="64"/>
        <end position="84"/>
    </location>
</feature>
<name>K9WH82_9CYAN</name>
<dbReference type="Pfam" id="PF25487">
    <property type="entry name" value="ETR1_N"/>
    <property type="match status" value="1"/>
</dbReference>
<keyword evidence="12" id="KW-0418">Kinase</keyword>
<evidence type="ECO:0000256" key="9">
    <source>
        <dbReference type="ARBA" id="ARBA00022692"/>
    </source>
</evidence>
<organism evidence="23 24">
    <name type="scientific">Allocoleopsis franciscana PCC 7113</name>
    <dbReference type="NCBI Taxonomy" id="1173027"/>
    <lineage>
        <taxon>Bacteria</taxon>
        <taxon>Bacillati</taxon>
        <taxon>Cyanobacteriota</taxon>
        <taxon>Cyanophyceae</taxon>
        <taxon>Coleofasciculales</taxon>
        <taxon>Coleofasciculaceae</taxon>
        <taxon>Allocoleopsis</taxon>
        <taxon>Allocoleopsis franciscana</taxon>
    </lineage>
</organism>
<feature type="domain" description="PAC" evidence="22">
    <location>
        <begin position="729"/>
        <end position="781"/>
    </location>
</feature>
<comment type="catalytic activity">
    <reaction evidence="1">
        <text>ATP + protein L-histidine = ADP + protein N-phospho-L-histidine.</text>
        <dbReference type="EC" id="2.7.13.3"/>
    </reaction>
</comment>
<gene>
    <name evidence="23" type="ORF">Mic7113_3388</name>
</gene>
<feature type="domain" description="PAS" evidence="21">
    <location>
        <begin position="400"/>
        <end position="470"/>
    </location>
</feature>
<dbReference type="Proteomes" id="UP000010471">
    <property type="component" value="Chromosome"/>
</dbReference>
<dbReference type="Pfam" id="PF00072">
    <property type="entry name" value="Response_reg"/>
    <property type="match status" value="2"/>
</dbReference>
<feature type="domain" description="Response regulatory" evidence="20">
    <location>
        <begin position="1195"/>
        <end position="1311"/>
    </location>
</feature>
<dbReference type="GO" id="GO:0006355">
    <property type="term" value="P:regulation of DNA-templated transcription"/>
    <property type="evidence" value="ECO:0007669"/>
    <property type="project" value="InterPro"/>
</dbReference>
<evidence type="ECO:0000313" key="23">
    <source>
        <dbReference type="EMBL" id="AFZ19119.1"/>
    </source>
</evidence>
<dbReference type="SUPFAM" id="SSF55785">
    <property type="entry name" value="PYP-like sensor domain (PAS domain)"/>
    <property type="match status" value="5"/>
</dbReference>
<reference evidence="23 24" key="1">
    <citation type="submission" date="2012-06" db="EMBL/GenBank/DDBJ databases">
        <title>Finished chromosome of genome of Microcoleus sp. PCC 7113.</title>
        <authorList>
            <consortium name="US DOE Joint Genome Institute"/>
            <person name="Gugger M."/>
            <person name="Coursin T."/>
            <person name="Rippka R."/>
            <person name="Tandeau De Marsac N."/>
            <person name="Huntemann M."/>
            <person name="Wei C.-L."/>
            <person name="Han J."/>
            <person name="Detter J.C."/>
            <person name="Han C."/>
            <person name="Tapia R."/>
            <person name="Chen A."/>
            <person name="Kyrpides N."/>
            <person name="Mavromatis K."/>
            <person name="Markowitz V."/>
            <person name="Szeto E."/>
            <person name="Ivanova N."/>
            <person name="Pagani I."/>
            <person name="Pati A."/>
            <person name="Goodwin L."/>
            <person name="Nordberg H.P."/>
            <person name="Cantor M.N."/>
            <person name="Hua S.X."/>
            <person name="Woyke T."/>
            <person name="Kerfeld C.A."/>
        </authorList>
    </citation>
    <scope>NUCLEOTIDE SEQUENCE [LARGE SCALE GENOMIC DNA]</scope>
    <source>
        <strain evidence="23 24">PCC 7113</strain>
    </source>
</reference>
<evidence type="ECO:0000256" key="3">
    <source>
        <dbReference type="ARBA" id="ARBA00006402"/>
    </source>
</evidence>
<dbReference type="InterPro" id="IPR005467">
    <property type="entry name" value="His_kinase_dom"/>
</dbReference>
<dbReference type="eggNOG" id="COG2202">
    <property type="taxonomic scope" value="Bacteria"/>
</dbReference>
<dbReference type="GO" id="GO:0005886">
    <property type="term" value="C:plasma membrane"/>
    <property type="evidence" value="ECO:0007669"/>
    <property type="project" value="UniProtKB-SubCell"/>
</dbReference>
<dbReference type="PROSITE" id="PS50113">
    <property type="entry name" value="PAC"/>
    <property type="match status" value="4"/>
</dbReference>
<dbReference type="InterPro" id="IPR036097">
    <property type="entry name" value="HisK_dim/P_sf"/>
</dbReference>
<feature type="domain" description="PAS" evidence="21">
    <location>
        <begin position="657"/>
        <end position="727"/>
    </location>
</feature>
<evidence type="ECO:0000256" key="13">
    <source>
        <dbReference type="ARBA" id="ARBA00022989"/>
    </source>
</evidence>
<evidence type="ECO:0000256" key="5">
    <source>
        <dbReference type="ARBA" id="ARBA00022475"/>
    </source>
</evidence>
<dbReference type="SUPFAM" id="SSF47384">
    <property type="entry name" value="Homodimeric domain of signal transducing histidine kinase"/>
    <property type="match status" value="1"/>
</dbReference>
<dbReference type="NCBIfam" id="TIGR00229">
    <property type="entry name" value="sensory_box"/>
    <property type="match status" value="4"/>
</dbReference>
<dbReference type="PANTHER" id="PTHR43047:SF63">
    <property type="entry name" value="HISTIDINE KINASE"/>
    <property type="match status" value="1"/>
</dbReference>
<dbReference type="PRINTS" id="PR00344">
    <property type="entry name" value="BCTRLSENSOR"/>
</dbReference>
<feature type="domain" description="Histidine kinase" evidence="19">
    <location>
        <begin position="799"/>
        <end position="1036"/>
    </location>
</feature>
<evidence type="ECO:0000256" key="7">
    <source>
        <dbReference type="ARBA" id="ARBA00022553"/>
    </source>
</evidence>
<feature type="transmembrane region" description="Helical" evidence="18">
    <location>
        <begin position="32"/>
        <end position="52"/>
    </location>
</feature>
<dbReference type="Pfam" id="PF00989">
    <property type="entry name" value="PAS"/>
    <property type="match status" value="1"/>
</dbReference>
<evidence type="ECO:0000256" key="8">
    <source>
        <dbReference type="ARBA" id="ARBA00022679"/>
    </source>
</evidence>
<dbReference type="Pfam" id="PF08447">
    <property type="entry name" value="PAS_3"/>
    <property type="match status" value="3"/>
</dbReference>
<dbReference type="InterPro" id="IPR058544">
    <property type="entry name" value="ETR1_N"/>
</dbReference>
<evidence type="ECO:0000256" key="12">
    <source>
        <dbReference type="ARBA" id="ARBA00022777"/>
    </source>
</evidence>
<accession>K9WH82</accession>
<dbReference type="GO" id="GO:0009927">
    <property type="term" value="F:histidine phosphotransfer kinase activity"/>
    <property type="evidence" value="ECO:0007669"/>
    <property type="project" value="TreeGrafter"/>
</dbReference>
<dbReference type="FunFam" id="1.10.287.130:FF:000145">
    <property type="entry name" value="Sensory transduction histidine kinase"/>
    <property type="match status" value="1"/>
</dbReference>
<dbReference type="Pfam" id="PF00512">
    <property type="entry name" value="HisKA"/>
    <property type="match status" value="1"/>
</dbReference>
<dbReference type="Gene3D" id="3.30.450.20">
    <property type="entry name" value="PAS domain"/>
    <property type="match status" value="5"/>
</dbReference>
<dbReference type="FunFam" id="2.10.70.100:FF:000001">
    <property type="entry name" value="Sensory transduction histidine kinase"/>
    <property type="match status" value="1"/>
</dbReference>
<dbReference type="InterPro" id="IPR004358">
    <property type="entry name" value="Sig_transdc_His_kin-like_C"/>
</dbReference>
<dbReference type="InterPro" id="IPR001610">
    <property type="entry name" value="PAC"/>
</dbReference>
<dbReference type="InterPro" id="IPR000014">
    <property type="entry name" value="PAS"/>
</dbReference>
<dbReference type="CDD" id="cd17546">
    <property type="entry name" value="REC_hyHK_CKI1_RcsC-like"/>
    <property type="match status" value="1"/>
</dbReference>
<dbReference type="EC" id="2.7.13.3" evidence="4"/>
<evidence type="ECO:0000259" key="20">
    <source>
        <dbReference type="PROSITE" id="PS50110"/>
    </source>
</evidence>
<dbReference type="SMART" id="SM00448">
    <property type="entry name" value="REC"/>
    <property type="match status" value="2"/>
</dbReference>
<dbReference type="Gene3D" id="2.10.70.100">
    <property type="match status" value="1"/>
</dbReference>
<dbReference type="Gene3D" id="3.30.565.10">
    <property type="entry name" value="Histidine kinase-like ATPase, C-terminal domain"/>
    <property type="match status" value="1"/>
</dbReference>
<evidence type="ECO:0000256" key="15">
    <source>
        <dbReference type="ARBA" id="ARBA00023136"/>
    </source>
</evidence>
<dbReference type="SMART" id="SM00387">
    <property type="entry name" value="HATPase_c"/>
    <property type="match status" value="1"/>
</dbReference>
<dbReference type="InterPro" id="IPR035965">
    <property type="entry name" value="PAS-like_dom_sf"/>
</dbReference>
<comment type="subcellular location">
    <subcellularLocation>
        <location evidence="2">Cell inner membrane</location>
        <topology evidence="2">Multi-pass membrane protein</topology>
    </subcellularLocation>
</comment>
<feature type="domain" description="PAC" evidence="22">
    <location>
        <begin position="469"/>
        <end position="524"/>
    </location>
</feature>
<dbReference type="SUPFAM" id="SSF55874">
    <property type="entry name" value="ATPase domain of HSP90 chaperone/DNA topoisomerase II/histidine kinase"/>
    <property type="match status" value="1"/>
</dbReference>
<feature type="domain" description="Response regulatory" evidence="20">
    <location>
        <begin position="1060"/>
        <end position="1173"/>
    </location>
</feature>
<comment type="similarity">
    <text evidence="3">In the N-terminal section; belongs to the phytochrome family.</text>
</comment>
<evidence type="ECO:0000256" key="18">
    <source>
        <dbReference type="SAM" id="Phobius"/>
    </source>
</evidence>
<evidence type="ECO:0000256" key="14">
    <source>
        <dbReference type="ARBA" id="ARBA00023012"/>
    </source>
</evidence>
<feature type="modified residue" description="4-aspartylphosphate" evidence="17">
    <location>
        <position position="1244"/>
    </location>
</feature>
<evidence type="ECO:0000259" key="22">
    <source>
        <dbReference type="PROSITE" id="PS50113"/>
    </source>
</evidence>
<dbReference type="SMART" id="SM00388">
    <property type="entry name" value="HisKA"/>
    <property type="match status" value="1"/>
</dbReference>
<evidence type="ECO:0000256" key="4">
    <source>
        <dbReference type="ARBA" id="ARBA00012438"/>
    </source>
</evidence>
<dbReference type="SMART" id="SM00086">
    <property type="entry name" value="PAC"/>
    <property type="match status" value="4"/>
</dbReference>
<dbReference type="CDD" id="cd00082">
    <property type="entry name" value="HisKA"/>
    <property type="match status" value="1"/>
</dbReference>
<keyword evidence="11" id="KW-0547">Nucleotide-binding</keyword>
<feature type="domain" description="PAC" evidence="22">
    <location>
        <begin position="346"/>
        <end position="399"/>
    </location>
</feature>
<dbReference type="InterPro" id="IPR003594">
    <property type="entry name" value="HATPase_dom"/>
</dbReference>
<dbReference type="InterPro" id="IPR003661">
    <property type="entry name" value="HisK_dim/P_dom"/>
</dbReference>
<keyword evidence="14" id="KW-0902">Two-component regulatory system</keyword>
<evidence type="ECO:0000256" key="2">
    <source>
        <dbReference type="ARBA" id="ARBA00004429"/>
    </source>
</evidence>
<evidence type="ECO:0000256" key="17">
    <source>
        <dbReference type="PROSITE-ProRule" id="PRU00169"/>
    </source>
</evidence>
<dbReference type="RefSeq" id="WP_015183262.1">
    <property type="nucleotide sequence ID" value="NC_019738.1"/>
</dbReference>
<dbReference type="eggNOG" id="COG2205">
    <property type="taxonomic scope" value="Bacteria"/>
</dbReference>
<dbReference type="EMBL" id="CP003630">
    <property type="protein sequence ID" value="AFZ19119.1"/>
    <property type="molecule type" value="Genomic_DNA"/>
</dbReference>
<evidence type="ECO:0000259" key="19">
    <source>
        <dbReference type="PROSITE" id="PS50109"/>
    </source>
</evidence>
<sequence>MQRFLQAFFVSNPFIPHGHCYLWKPGLVGLHLISDVLIAIAYFSIPLTLIYFIRKRQDIPFNKIFLLFSAFIVACGTTHLMEVWTLWHPIYWLSGLLKAITAIVSLYTALMLVSLLPKALELPSLAATNQALQTEIVERQKSEAKSRAILATIPDLMFKTNAEGVYLEYFTPHRTGDLLPQTVDPIGRRMSELLPPDIAQRHIEHIQRAIATNELQTYEQQIQIGDRFQDEEVKVMKCGDDKVLFMFRDISDRKQAEKERERSQMLRLELHLLENILEISLAGYFDWDIPGDREYLSPTFKRMFGYDDDELPNTPQTWQSLILPEDLPGVLESFDQHVTSRGQIPYYNEVRYRHKNGSTIWVICSGRVIEWDRDGNPLRMIGCHIDITERKQIEKALKSSEARYRAILEDQTELIVRFLPDTTIVFVNEAYCRYFGIQREELIGKSYAPIIFEDDQETVAQAIQSMSAENPTVTIENRVIINGEIRWTQWINRMLFDELGQFVKLQSVGRDITELKKTEEALRISEEQLGNLSDRLALAIKSGAIGIWECHVGCHVPIWDDRMYELYGLQTSDFSGPLDEAWRKAVHPDDLAPVRAAVRLTWQGKKEFDTEFRVVHPDGTIRFLKAHALVQRNEQGEPQCMVGINYDITDRKQAEQALQELNTAMQNAVEGISRIDINGYYISMNRAYANLCGYEPEELIGQLWQQTVHSDDLPDMIAVYQQMLETGKVEAETRGVRKDGSIFYKQVTMITAYDQQGNVTGNHCFMKDISDRRYAEAQLRQTNVQLARATRLKDEFLANMSHELRTPLNSILGMSESFQEGVFGSINERQAKAIATIERSGKHLLELINDILDLSKIASGKLELEISNAPVKSLCESSLAFIRQMALKKNIRLNTRIPKTLGSIQVDERRLRQVLINLLSNAVKFTLEGGTVTLEVRLEAGEAEEATSPVSPSSPSSSPHLCFSIIDTGIGISPEDIGKLFQPFIQLDSRLNRQYTGTGLGLALVQQIMALHGGTVSVSSEVGQGSCFTVRLPYRTSDSTPATPITASCPSPKLASDNVQVLIIEDSIPATDQIIRYLSELGMQSIVYPRGEGAVGKVKRVQPALVILDLLLPNMSGWDVLAQLKTNPQTQKIPVIIISVMDERSKGLSQGAFEHLVKPITRAQFQATLEKLRYPAPAGSPSLIGVSTPAREKPLILVAEDNQANIDTMSDYLENRGYQLLLAKNGQEAINLAKSQRPDLILMDIQMPGMDGLEAIRRLRDEEQLTRLPIIALTALAMRHDREKCLSAGANEYLAKPVKLKQLTAMIQQLLKGNI</sequence>
<dbReference type="STRING" id="1173027.Mic7113_3388"/>
<dbReference type="KEGG" id="mic:Mic7113_3388"/>